<evidence type="ECO:0000256" key="7">
    <source>
        <dbReference type="ARBA" id="ARBA00022679"/>
    </source>
</evidence>
<keyword evidence="6" id="KW-0597">Phosphoprotein</keyword>
<dbReference type="PROSITE" id="PS50052">
    <property type="entry name" value="GUANYLATE_KINASE_2"/>
    <property type="match status" value="1"/>
</dbReference>
<feature type="domain" description="L27" evidence="21">
    <location>
        <begin position="402"/>
        <end position="455"/>
    </location>
</feature>
<dbReference type="InterPro" id="IPR000719">
    <property type="entry name" value="Prot_kinase_dom"/>
</dbReference>
<evidence type="ECO:0000256" key="6">
    <source>
        <dbReference type="ARBA" id="ARBA00022553"/>
    </source>
</evidence>
<dbReference type="PANTHER" id="PTHR23122">
    <property type="entry name" value="MEMBRANE-ASSOCIATED GUANYLATE KINASE MAGUK"/>
    <property type="match status" value="1"/>
</dbReference>
<evidence type="ECO:0000259" key="20">
    <source>
        <dbReference type="PROSITE" id="PS50106"/>
    </source>
</evidence>
<dbReference type="GeneID" id="111165591"/>
<feature type="domain" description="PDZ" evidence="20">
    <location>
        <begin position="490"/>
        <end position="571"/>
    </location>
</feature>
<feature type="domain" description="L27" evidence="21">
    <location>
        <begin position="343"/>
        <end position="398"/>
    </location>
</feature>
<keyword evidence="12" id="KW-0112">Calmodulin-binding</keyword>
<keyword evidence="10" id="KW-0418">Kinase</keyword>
<feature type="domain" description="SH3" evidence="17">
    <location>
        <begin position="589"/>
        <end position="659"/>
    </location>
</feature>
<sequence>MADDDVLFEDVYELCEVIGKGPFSVVRRCINRETGQQFAVKIVDVAKFTSSPGLSTEDLKREASICHMLKHPHIVELLETYSSDGMLYMVFEFMDGADLCFEIVKRADAGFVYSEAVASHYMRQILEALRYCHDNNIIHRDVKPHCVLLASKENSAPVKLGGFGVAIQLGESGLVAGGRVGTPHFMAPEVVKREPYGKPVDVWGCGVILFILLSGCLPFYGTKERLFEGIIKGKYKMNPRQWSHISESAKDLVRRMLMLDPAERITVYEALNHPWLKERDRYAYKIHLPETVEQLRKFNARRKLKGAVLAAVSSHKFNSFYGDPPEELPDFSEDPTSSGLLAAERAVSQVLDSLEEIHALTDCSEKDLDFLHSVFQDQHLHTLLDLYDKINTKSSPQIRNPPSDAVQRAKEVLEEISCYPENNDAKELKRILTQPHFMALLQTHDVVAHEVYSDEALRVTPPPTSPYLNGDSPESANGDMDMENVTRVRLVQFQKNTDEPMGITLKMNELNHCIVARIMHGGMIHRQGTLHVGDEIREINGISVANQTVEQLQKMLREMRGSITFKIVPSYRTQSSSCEDLPSTTQPKGRQIYVRAQFEYDPAKDDLIPCKEAGIRFRVGDIIQIISKDDHNWWQGKLENSKNGTAGLIPSPELQEWRVACIAMEKTKQEQQASCTWFGKKKKQYKDKYLAKHNADLVTYEEVVKLTAFKRKTLVLLGAHGVGRRHIKNTLITKHPDRFAYPIPHTTRPPKKDEENGKNYYFVSHDQMMQDISNNEYLEYGSHEDAMYGTKLETIRKIHEQGLIAILDVEPQALKVLRTAEFAPFVVFIAAPTITPGLNEDESLQRLQKESDILQRTYAHYFDLTIINNEIDETIRHLEEAVELVCTAPQWVPVSWVY</sequence>
<dbReference type="PROSITE" id="PS51022">
    <property type="entry name" value="L27"/>
    <property type="match status" value="2"/>
</dbReference>
<evidence type="ECO:0000259" key="19">
    <source>
        <dbReference type="PROSITE" id="PS50052"/>
    </source>
</evidence>
<dbReference type="Pfam" id="PF00069">
    <property type="entry name" value="Pkinase"/>
    <property type="match status" value="1"/>
</dbReference>
<evidence type="ECO:0000256" key="12">
    <source>
        <dbReference type="ARBA" id="ARBA00022860"/>
    </source>
</evidence>
<dbReference type="CDD" id="cd14094">
    <property type="entry name" value="STKc_CASK"/>
    <property type="match status" value="1"/>
</dbReference>
<evidence type="ECO:0000256" key="13">
    <source>
        <dbReference type="ARBA" id="ARBA00023136"/>
    </source>
</evidence>
<comment type="similarity">
    <text evidence="2">Belongs to the MAGUK family.</text>
</comment>
<evidence type="ECO:0000313" key="22">
    <source>
        <dbReference type="Proteomes" id="UP000248483"/>
    </source>
</evidence>
<dbReference type="InterPro" id="IPR011009">
    <property type="entry name" value="Kinase-like_dom_sf"/>
</dbReference>
<dbReference type="GO" id="GO:0004674">
    <property type="term" value="F:protein serine/threonine kinase activity"/>
    <property type="evidence" value="ECO:0007669"/>
    <property type="project" value="UniProtKB-KW"/>
</dbReference>
<protein>
    <recommendedName>
        <fullName evidence="15">Peripheral plasma membrane protein CASK</fullName>
    </recommendedName>
</protein>
<dbReference type="InterPro" id="IPR035473">
    <property type="entry name" value="CASK_SH3"/>
</dbReference>
<dbReference type="CDD" id="cd10831">
    <property type="entry name" value="PDZ_CASK-like"/>
    <property type="match status" value="1"/>
</dbReference>
<dbReference type="Pfam" id="PF07653">
    <property type="entry name" value="SH3_2"/>
    <property type="match status" value="1"/>
</dbReference>
<dbReference type="Pfam" id="PF00625">
    <property type="entry name" value="Guanylate_kin"/>
    <property type="match status" value="1"/>
</dbReference>
<feature type="domain" description="Guanylate kinase-like" evidence="19">
    <location>
        <begin position="711"/>
        <end position="883"/>
    </location>
</feature>
<evidence type="ECO:0000256" key="3">
    <source>
        <dbReference type="ARBA" id="ARBA00022443"/>
    </source>
</evidence>
<accession>A0A2Y9LYM3</accession>
<dbReference type="SUPFAM" id="SSF50044">
    <property type="entry name" value="SH3-domain"/>
    <property type="match status" value="1"/>
</dbReference>
<dbReference type="RefSeq" id="XP_022412137.1">
    <property type="nucleotide sequence ID" value="XM_022556429.2"/>
</dbReference>
<dbReference type="SUPFAM" id="SSF50156">
    <property type="entry name" value="PDZ domain-like"/>
    <property type="match status" value="1"/>
</dbReference>
<dbReference type="Pfam" id="PF00595">
    <property type="entry name" value="PDZ"/>
    <property type="match status" value="1"/>
</dbReference>
<comment type="similarity">
    <text evidence="14">In the N-terminal section; belongs to the protein kinase superfamily. CAMK Ser/Thr protein kinase family. CaMK subfamily.</text>
</comment>
<dbReference type="Proteomes" id="UP000248483">
    <property type="component" value="Unplaced"/>
</dbReference>
<dbReference type="GO" id="GO:0005524">
    <property type="term" value="F:ATP binding"/>
    <property type="evidence" value="ECO:0007669"/>
    <property type="project" value="UniProtKB-KW"/>
</dbReference>
<keyword evidence="3 16" id="KW-0728">SH3 domain</keyword>
<dbReference type="SMART" id="SM00326">
    <property type="entry name" value="SH3"/>
    <property type="match status" value="1"/>
</dbReference>
<dbReference type="InterPro" id="IPR036028">
    <property type="entry name" value="SH3-like_dom_sf"/>
</dbReference>
<keyword evidence="13" id="KW-0472">Membrane</keyword>
<dbReference type="CDD" id="cd12081">
    <property type="entry name" value="SH3_CASK"/>
    <property type="match status" value="1"/>
</dbReference>
<dbReference type="Gene3D" id="2.30.42.10">
    <property type="match status" value="1"/>
</dbReference>
<dbReference type="SMART" id="SM00072">
    <property type="entry name" value="GuKc"/>
    <property type="match status" value="1"/>
</dbReference>
<dbReference type="Gene3D" id="6.10.140.620">
    <property type="match status" value="1"/>
</dbReference>
<evidence type="ECO:0000256" key="10">
    <source>
        <dbReference type="ARBA" id="ARBA00022777"/>
    </source>
</evidence>
<evidence type="ECO:0000256" key="15">
    <source>
        <dbReference type="ARBA" id="ARBA00071925"/>
    </source>
</evidence>
<proteinExistence type="inferred from homology"/>
<evidence type="ECO:0000256" key="11">
    <source>
        <dbReference type="ARBA" id="ARBA00022840"/>
    </source>
</evidence>
<keyword evidence="11" id="KW-0067">ATP-binding</keyword>
<evidence type="ECO:0000256" key="1">
    <source>
        <dbReference type="ARBA" id="ARBA00004202"/>
    </source>
</evidence>
<dbReference type="PROSITE" id="PS50011">
    <property type="entry name" value="PROTEIN_KINASE_DOM"/>
    <property type="match status" value="1"/>
</dbReference>
<dbReference type="SUPFAM" id="SSF56112">
    <property type="entry name" value="Protein kinase-like (PK-like)"/>
    <property type="match status" value="1"/>
</dbReference>
<dbReference type="PROSITE" id="PS00856">
    <property type="entry name" value="GUANYLATE_KINASE_1"/>
    <property type="match status" value="1"/>
</dbReference>
<evidence type="ECO:0000256" key="9">
    <source>
        <dbReference type="ARBA" id="ARBA00022741"/>
    </source>
</evidence>
<feature type="domain" description="Protein kinase" evidence="18">
    <location>
        <begin position="12"/>
        <end position="276"/>
    </location>
</feature>
<evidence type="ECO:0000256" key="14">
    <source>
        <dbReference type="ARBA" id="ARBA00060907"/>
    </source>
</evidence>
<keyword evidence="4" id="KW-1003">Cell membrane</keyword>
<dbReference type="InterPro" id="IPR008144">
    <property type="entry name" value="Guanylate_kin-like_dom"/>
</dbReference>
<dbReference type="Gene3D" id="1.10.287.650">
    <property type="entry name" value="L27 domain"/>
    <property type="match status" value="2"/>
</dbReference>
<dbReference type="PROSITE" id="PS50106">
    <property type="entry name" value="PDZ"/>
    <property type="match status" value="1"/>
</dbReference>
<dbReference type="InterPro" id="IPR008145">
    <property type="entry name" value="GK/Ca_channel_bsu"/>
</dbReference>
<dbReference type="FunFam" id="3.30.63.10:FF:000004">
    <property type="entry name" value="peripheral plasma membrane protein CASK isoform X2"/>
    <property type="match status" value="1"/>
</dbReference>
<dbReference type="FunFam" id="3.30.200.20:FF:000051">
    <property type="entry name" value="Peripheral plasma membrane protein CASK isoform B"/>
    <property type="match status" value="1"/>
</dbReference>
<dbReference type="InterPro" id="IPR004172">
    <property type="entry name" value="L27_dom"/>
</dbReference>
<keyword evidence="9" id="KW-0547">Nucleotide-binding</keyword>
<keyword evidence="5" id="KW-0723">Serine/threonine-protein kinase</keyword>
<keyword evidence="8" id="KW-0677">Repeat</keyword>
<dbReference type="Gene3D" id="1.10.510.10">
    <property type="entry name" value="Transferase(Phosphotransferase) domain 1"/>
    <property type="match status" value="1"/>
</dbReference>
<dbReference type="GO" id="GO:0005886">
    <property type="term" value="C:plasma membrane"/>
    <property type="evidence" value="ECO:0007669"/>
    <property type="project" value="UniProtKB-SubCell"/>
</dbReference>
<dbReference type="InterPro" id="IPR050716">
    <property type="entry name" value="MAGUK"/>
</dbReference>
<dbReference type="FunFam" id="2.30.42.10:FF:000016">
    <property type="entry name" value="peripheral plasma membrane protein CASK isoform X2"/>
    <property type="match status" value="1"/>
</dbReference>
<dbReference type="InterPro" id="IPR036892">
    <property type="entry name" value="L27_dom_sf"/>
</dbReference>
<evidence type="ECO:0000313" key="23">
    <source>
        <dbReference type="RefSeq" id="XP_022412137.1"/>
    </source>
</evidence>
<dbReference type="InterPro" id="IPR020590">
    <property type="entry name" value="Guanylate_kinase_CS"/>
</dbReference>
<dbReference type="Gene3D" id="2.30.30.40">
    <property type="entry name" value="SH3 Domains"/>
    <property type="match status" value="1"/>
</dbReference>
<evidence type="ECO:0000256" key="5">
    <source>
        <dbReference type="ARBA" id="ARBA00022527"/>
    </source>
</evidence>
<evidence type="ECO:0000259" key="21">
    <source>
        <dbReference type="PROSITE" id="PS51022"/>
    </source>
</evidence>
<evidence type="ECO:0000256" key="4">
    <source>
        <dbReference type="ARBA" id="ARBA00022475"/>
    </source>
</evidence>
<dbReference type="GO" id="GO:0030054">
    <property type="term" value="C:cell junction"/>
    <property type="evidence" value="ECO:0007669"/>
    <property type="project" value="UniProtKB-ARBA"/>
</dbReference>
<evidence type="ECO:0000256" key="2">
    <source>
        <dbReference type="ARBA" id="ARBA00007014"/>
    </source>
</evidence>
<evidence type="ECO:0000256" key="16">
    <source>
        <dbReference type="PROSITE-ProRule" id="PRU00192"/>
    </source>
</evidence>
<dbReference type="InterPro" id="IPR001452">
    <property type="entry name" value="SH3_domain"/>
</dbReference>
<dbReference type="Gene3D" id="3.30.200.20">
    <property type="entry name" value="Phosphorylase Kinase, domain 1"/>
    <property type="match status" value="1"/>
</dbReference>
<dbReference type="SUPFAM" id="SSF101288">
    <property type="entry name" value="L27 domain"/>
    <property type="match status" value="2"/>
</dbReference>
<dbReference type="AlphaFoldDB" id="A0A2Y9LYM3"/>
<keyword evidence="22" id="KW-1185">Reference proteome</keyword>
<gene>
    <name evidence="23" type="primary">CASK</name>
</gene>
<dbReference type="PROSITE" id="PS50002">
    <property type="entry name" value="SH3"/>
    <property type="match status" value="1"/>
</dbReference>
<dbReference type="Gene3D" id="3.30.63.10">
    <property type="entry name" value="Guanylate Kinase phosphate binding domain"/>
    <property type="match status" value="1"/>
</dbReference>
<evidence type="ECO:0000259" key="17">
    <source>
        <dbReference type="PROSITE" id="PS50002"/>
    </source>
</evidence>
<dbReference type="SMART" id="SM00569">
    <property type="entry name" value="L27"/>
    <property type="match status" value="2"/>
</dbReference>
<dbReference type="SUPFAM" id="SSF52540">
    <property type="entry name" value="P-loop containing nucleoside triphosphate hydrolases"/>
    <property type="match status" value="1"/>
</dbReference>
<dbReference type="Pfam" id="PF02828">
    <property type="entry name" value="L27"/>
    <property type="match status" value="2"/>
</dbReference>
<dbReference type="InterPro" id="IPR014775">
    <property type="entry name" value="L27_C"/>
</dbReference>
<comment type="subcellular location">
    <subcellularLocation>
        <location evidence="1">Cell membrane</location>
        <topology evidence="1">Peripheral membrane protein</topology>
    </subcellularLocation>
</comment>
<dbReference type="SMART" id="SM00228">
    <property type="entry name" value="PDZ"/>
    <property type="match status" value="1"/>
</dbReference>
<dbReference type="InterPro" id="IPR027417">
    <property type="entry name" value="P-loop_NTPase"/>
</dbReference>
<dbReference type="CTD" id="8573"/>
<name>A0A2Y9LYM3_DELLE</name>
<reference evidence="23" key="1">
    <citation type="submission" date="2025-08" db="UniProtKB">
        <authorList>
            <consortium name="RefSeq"/>
        </authorList>
    </citation>
    <scope>IDENTIFICATION</scope>
    <source>
        <tissue evidence="23">Blood</tissue>
    </source>
</reference>
<dbReference type="FunFam" id="3.40.50.300:FF:000146">
    <property type="entry name" value="MAGUK p55 subfamily member 6 isoform X1"/>
    <property type="match status" value="1"/>
</dbReference>
<dbReference type="Gene3D" id="3.40.50.300">
    <property type="entry name" value="P-loop containing nucleotide triphosphate hydrolases"/>
    <property type="match status" value="1"/>
</dbReference>
<evidence type="ECO:0000256" key="8">
    <source>
        <dbReference type="ARBA" id="ARBA00022737"/>
    </source>
</evidence>
<dbReference type="InterPro" id="IPR001478">
    <property type="entry name" value="PDZ"/>
</dbReference>
<dbReference type="CDD" id="cd00071">
    <property type="entry name" value="GMPK"/>
    <property type="match status" value="1"/>
</dbReference>
<dbReference type="GO" id="GO:0005516">
    <property type="term" value="F:calmodulin binding"/>
    <property type="evidence" value="ECO:0007669"/>
    <property type="project" value="UniProtKB-KW"/>
</dbReference>
<evidence type="ECO:0000259" key="18">
    <source>
        <dbReference type="PROSITE" id="PS50011"/>
    </source>
</evidence>
<organism evidence="22 23">
    <name type="scientific">Delphinapterus leucas</name>
    <name type="common">Beluga whale</name>
    <dbReference type="NCBI Taxonomy" id="9749"/>
    <lineage>
        <taxon>Eukaryota</taxon>
        <taxon>Metazoa</taxon>
        <taxon>Chordata</taxon>
        <taxon>Craniata</taxon>
        <taxon>Vertebrata</taxon>
        <taxon>Euteleostomi</taxon>
        <taxon>Mammalia</taxon>
        <taxon>Eutheria</taxon>
        <taxon>Laurasiatheria</taxon>
        <taxon>Artiodactyla</taxon>
        <taxon>Whippomorpha</taxon>
        <taxon>Cetacea</taxon>
        <taxon>Odontoceti</taxon>
        <taxon>Monodontidae</taxon>
        <taxon>Delphinapterus</taxon>
    </lineage>
</organism>
<dbReference type="InterPro" id="IPR036034">
    <property type="entry name" value="PDZ_sf"/>
</dbReference>
<dbReference type="FunFam" id="1.10.510.10:FF:000062">
    <property type="entry name" value="peripheral plasma membrane protein CASK isoform X2"/>
    <property type="match status" value="1"/>
</dbReference>
<keyword evidence="7" id="KW-0808">Transferase</keyword>